<gene>
    <name evidence="1" type="ORF">H4S07_000960</name>
</gene>
<accession>A0ACC1LP96</accession>
<sequence length="174" mass="19282">MADDLMLIADNRCRLQRTANATATWCEGVGIEVNAGKTVHVAYYGHIPANQQQPVQPMYWNTSTHSTEITQMWDPTALLRVLGMYLVPDGSTAQAVTMLSAITTRFAAMVRRKATTDRIVQYLVSSCLIPAIEYYASGLPLSQKQVALISRPLMTLAKHGHSIPSTLPNDYFHM</sequence>
<name>A0ACC1LP96_9FUNG</name>
<evidence type="ECO:0000313" key="2">
    <source>
        <dbReference type="Proteomes" id="UP001140096"/>
    </source>
</evidence>
<comment type="caution">
    <text evidence="1">The sequence shown here is derived from an EMBL/GenBank/DDBJ whole genome shotgun (WGS) entry which is preliminary data.</text>
</comment>
<organism evidence="1 2">
    <name type="scientific">Coemansia furcata</name>
    <dbReference type="NCBI Taxonomy" id="417177"/>
    <lineage>
        <taxon>Eukaryota</taxon>
        <taxon>Fungi</taxon>
        <taxon>Fungi incertae sedis</taxon>
        <taxon>Zoopagomycota</taxon>
        <taxon>Kickxellomycotina</taxon>
        <taxon>Kickxellomycetes</taxon>
        <taxon>Kickxellales</taxon>
        <taxon>Kickxellaceae</taxon>
        <taxon>Coemansia</taxon>
    </lineage>
</organism>
<proteinExistence type="predicted"/>
<dbReference type="Proteomes" id="UP001140096">
    <property type="component" value="Unassembled WGS sequence"/>
</dbReference>
<evidence type="ECO:0000313" key="1">
    <source>
        <dbReference type="EMBL" id="KAJ2813058.1"/>
    </source>
</evidence>
<dbReference type="EMBL" id="JANBUP010000112">
    <property type="protein sequence ID" value="KAJ2813058.1"/>
    <property type="molecule type" value="Genomic_DNA"/>
</dbReference>
<reference evidence="1" key="1">
    <citation type="submission" date="2022-07" db="EMBL/GenBank/DDBJ databases">
        <title>Phylogenomic reconstructions and comparative analyses of Kickxellomycotina fungi.</title>
        <authorList>
            <person name="Reynolds N.K."/>
            <person name="Stajich J.E."/>
            <person name="Barry K."/>
            <person name="Grigoriev I.V."/>
            <person name="Crous P."/>
            <person name="Smith M.E."/>
        </authorList>
    </citation>
    <scope>NUCLEOTIDE SEQUENCE</scope>
    <source>
        <strain evidence="1">CBS 102833</strain>
    </source>
</reference>
<protein>
    <submittedName>
        <fullName evidence="1">Uncharacterized protein</fullName>
    </submittedName>
</protein>
<keyword evidence="2" id="KW-1185">Reference proteome</keyword>